<keyword evidence="1" id="KW-0472">Membrane</keyword>
<feature type="transmembrane region" description="Helical" evidence="1">
    <location>
        <begin position="91"/>
        <end position="108"/>
    </location>
</feature>
<evidence type="ECO:0008006" key="3">
    <source>
        <dbReference type="Google" id="ProtNLM"/>
    </source>
</evidence>
<organism evidence="2">
    <name type="scientific">bioreactor metagenome</name>
    <dbReference type="NCBI Taxonomy" id="1076179"/>
    <lineage>
        <taxon>unclassified sequences</taxon>
        <taxon>metagenomes</taxon>
        <taxon>ecological metagenomes</taxon>
    </lineage>
</organism>
<dbReference type="EMBL" id="VSSQ01002340">
    <property type="protein sequence ID" value="MPM14801.1"/>
    <property type="molecule type" value="Genomic_DNA"/>
</dbReference>
<accession>A0A644XGB4</accession>
<gene>
    <name evidence="2" type="ORF">SDC9_61165</name>
</gene>
<evidence type="ECO:0000256" key="1">
    <source>
        <dbReference type="SAM" id="Phobius"/>
    </source>
</evidence>
<evidence type="ECO:0000313" key="2">
    <source>
        <dbReference type="EMBL" id="MPM14801.1"/>
    </source>
</evidence>
<feature type="transmembrane region" description="Helical" evidence="1">
    <location>
        <begin position="21"/>
        <end position="40"/>
    </location>
</feature>
<dbReference type="AlphaFoldDB" id="A0A644XGB4"/>
<proteinExistence type="predicted"/>
<keyword evidence="1" id="KW-0812">Transmembrane</keyword>
<sequence>MRKIIEIHNLIIEKMGKIGIPLMRVSIGIIFFWFGALKFFDGLSPAQTLAIETIDLMTFGIFTEKVIIYGLATWEVLIGIGMLFNLYIKQTIILLFLQMAGTFMPVFLFPGEVFNIFPYSLTLEGQYIIKNLVVISGAIIIGGKLPKKMVKTEQ</sequence>
<protein>
    <recommendedName>
        <fullName evidence="3">Inner membrane protein YkgB</fullName>
    </recommendedName>
</protein>
<reference evidence="2" key="1">
    <citation type="submission" date="2019-08" db="EMBL/GenBank/DDBJ databases">
        <authorList>
            <person name="Kucharzyk K."/>
            <person name="Murdoch R.W."/>
            <person name="Higgins S."/>
            <person name="Loffler F."/>
        </authorList>
    </citation>
    <scope>NUCLEOTIDE SEQUENCE</scope>
</reference>
<feature type="transmembrane region" description="Helical" evidence="1">
    <location>
        <begin position="66"/>
        <end position="84"/>
    </location>
</feature>
<keyword evidence="1" id="KW-1133">Transmembrane helix</keyword>
<feature type="transmembrane region" description="Helical" evidence="1">
    <location>
        <begin position="128"/>
        <end position="145"/>
    </location>
</feature>
<comment type="caution">
    <text evidence="2">The sequence shown here is derived from an EMBL/GenBank/DDBJ whole genome shotgun (WGS) entry which is preliminary data.</text>
</comment>
<name>A0A644XGB4_9ZZZZ</name>